<dbReference type="PANTHER" id="PTHR21503:SF52">
    <property type="entry name" value="F-BOX DOMAIN-CONTAINING PROTEIN"/>
    <property type="match status" value="1"/>
</dbReference>
<dbReference type="InParanoid" id="E3N3G7"/>
<reference evidence="2" key="1">
    <citation type="submission" date="2007-07" db="EMBL/GenBank/DDBJ databases">
        <title>PCAP assembly of the Caenorhabditis remanei genome.</title>
        <authorList>
            <consortium name="The Caenorhabditis remanei Sequencing Consortium"/>
            <person name="Wilson R.K."/>
        </authorList>
    </citation>
    <scope>NUCLEOTIDE SEQUENCE [LARGE SCALE GENOMIC DNA]</scope>
    <source>
        <strain evidence="2">PB4641</strain>
    </source>
</reference>
<dbReference type="AlphaFoldDB" id="E3N3G7"/>
<dbReference type="InterPro" id="IPR001810">
    <property type="entry name" value="F-box_dom"/>
</dbReference>
<gene>
    <name evidence="2" type="ORF">CRE_22030</name>
</gene>
<proteinExistence type="predicted"/>
<keyword evidence="3" id="KW-1185">Reference proteome</keyword>
<dbReference type="EMBL" id="DS268519">
    <property type="protein sequence ID" value="EFO85019.1"/>
    <property type="molecule type" value="Genomic_DNA"/>
</dbReference>
<name>E3N3G7_CAERE</name>
<protein>
    <recommendedName>
        <fullName evidence="1">F-box domain-containing protein</fullName>
    </recommendedName>
</protein>
<dbReference type="InterPro" id="IPR012885">
    <property type="entry name" value="F-box_Sdz-33"/>
</dbReference>
<dbReference type="PROSITE" id="PS50181">
    <property type="entry name" value="FBOX"/>
    <property type="match status" value="1"/>
</dbReference>
<accession>E3N3G7</accession>
<dbReference type="HOGENOM" id="CLU_468718_0_0_1"/>
<dbReference type="Proteomes" id="UP000008281">
    <property type="component" value="Unassembled WGS sequence"/>
</dbReference>
<evidence type="ECO:0000313" key="2">
    <source>
        <dbReference type="EMBL" id="EFO85019.1"/>
    </source>
</evidence>
<organism evidence="3">
    <name type="scientific">Caenorhabditis remanei</name>
    <name type="common">Caenorhabditis vulgaris</name>
    <dbReference type="NCBI Taxonomy" id="31234"/>
    <lineage>
        <taxon>Eukaryota</taxon>
        <taxon>Metazoa</taxon>
        <taxon>Ecdysozoa</taxon>
        <taxon>Nematoda</taxon>
        <taxon>Chromadorea</taxon>
        <taxon>Rhabditida</taxon>
        <taxon>Rhabditina</taxon>
        <taxon>Rhabditomorpha</taxon>
        <taxon>Rhabditoidea</taxon>
        <taxon>Rhabditidae</taxon>
        <taxon>Peloderinae</taxon>
        <taxon>Caenorhabditis</taxon>
    </lineage>
</organism>
<sequence length="582" mass="66983">MSSPFPLLRLPGVILCEVFKSLNIGEKIKLSLCSKKTSAQINSARLYSQKVIVDLGRLYQKLEVSSEINKDAFEVINCSYSGAISDPKMQLCRIAGFTVPVIFFDEGITTFWKNHQEGFLTVIKHLLKMFQCKFSIYNAYNSDLLQPIIFELFDLQVEFQKLTIYLKGSKDELIFWNQISNKLELVEDLELSSILKPDFIPVFNSWPQKIGIIRSDWFSLEYLFACTCTTIELGWSHLGMKDLNTVLKNWKAGGFPNLEYLYVEGQNIENNGTVNWSRMVIQTDDGSKKATIDIRYNRIKIINLSFCSKKISTQIYNARLYSQKVIIDVDCLNCKIRVHSKNEKDIFEISTYSDSGKCLNTNVQQFSIAGCTVRVIPIPTRIKTLWKNYREGFLTVIHYLLKMFQCKISISIGYYDSALYQPTIAMLFDLQQEFKTFDIKLEESEDRQLLWNQISNNLGLVENLSISSVTEPGFCPVFASWPQKISIINSVAFTLEHLLECTCTTIELGWSHLEMKDLNTVLKNWKAGGFPNLKYLYVEGQNIQNNGTMNWSRMVIQTDDGSKKATIDIRFNRIKMYVTPFD</sequence>
<evidence type="ECO:0000313" key="3">
    <source>
        <dbReference type="Proteomes" id="UP000008281"/>
    </source>
</evidence>
<dbReference type="Pfam" id="PF07735">
    <property type="entry name" value="FBA_2"/>
    <property type="match status" value="2"/>
</dbReference>
<evidence type="ECO:0000259" key="1">
    <source>
        <dbReference type="PROSITE" id="PS50181"/>
    </source>
</evidence>
<dbReference type="PANTHER" id="PTHR21503">
    <property type="entry name" value="F-BOX-CONTAINING HYPOTHETICAL PROTEIN C.ELEGANS"/>
    <property type="match status" value="1"/>
</dbReference>
<feature type="domain" description="F-box" evidence="1">
    <location>
        <begin position="4"/>
        <end position="50"/>
    </location>
</feature>
<dbReference type="Pfam" id="PF00646">
    <property type="entry name" value="F-box"/>
    <property type="match status" value="1"/>
</dbReference>